<comment type="caution">
    <text evidence="2">The sequence shown here is derived from an EMBL/GenBank/DDBJ whole genome shotgun (WGS) entry which is preliminary data.</text>
</comment>
<dbReference type="EMBL" id="BSFP01000038">
    <property type="protein sequence ID" value="GLL03801.1"/>
    <property type="molecule type" value="Genomic_DNA"/>
</dbReference>
<dbReference type="InterPro" id="IPR000772">
    <property type="entry name" value="Ricin_B_lectin"/>
</dbReference>
<dbReference type="Gene3D" id="2.80.10.50">
    <property type="match status" value="1"/>
</dbReference>
<dbReference type="InterPro" id="IPR035992">
    <property type="entry name" value="Ricin_B-like_lectins"/>
</dbReference>
<feature type="domain" description="Ricin B lectin" evidence="1">
    <location>
        <begin position="8"/>
        <end position="46"/>
    </location>
</feature>
<name>A0A9W6KNY4_9ACTN</name>
<dbReference type="RefSeq" id="WP_261960235.1">
    <property type="nucleotide sequence ID" value="NZ_BAAAXA010000001.1"/>
</dbReference>
<protein>
    <recommendedName>
        <fullName evidence="1">Ricin B lectin domain-containing protein</fullName>
    </recommendedName>
</protein>
<evidence type="ECO:0000313" key="3">
    <source>
        <dbReference type="Proteomes" id="UP001143480"/>
    </source>
</evidence>
<accession>A0A9W6KNY4</accession>
<reference evidence="2" key="2">
    <citation type="submission" date="2023-01" db="EMBL/GenBank/DDBJ databases">
        <authorList>
            <person name="Sun Q."/>
            <person name="Evtushenko L."/>
        </authorList>
    </citation>
    <scope>NUCLEOTIDE SEQUENCE</scope>
    <source>
        <strain evidence="2">VKM Ac-1321</strain>
    </source>
</reference>
<dbReference type="PROSITE" id="PS50231">
    <property type="entry name" value="RICIN_B_LECTIN"/>
    <property type="match status" value="1"/>
</dbReference>
<evidence type="ECO:0000313" key="2">
    <source>
        <dbReference type="EMBL" id="GLL03801.1"/>
    </source>
</evidence>
<keyword evidence="3" id="KW-1185">Reference proteome</keyword>
<dbReference type="Proteomes" id="UP001143480">
    <property type="component" value="Unassembled WGS sequence"/>
</dbReference>
<sequence length="48" mass="4958">MIPTGTAGGVTNPQSGRCLDAYGAATANGTLVQLYQCNTSGAQKWARR</sequence>
<gene>
    <name evidence="2" type="ORF">GCM10017581_055470</name>
</gene>
<dbReference type="Pfam" id="PF00652">
    <property type="entry name" value="Ricin_B_lectin"/>
    <property type="match status" value="1"/>
</dbReference>
<evidence type="ECO:0000259" key="1">
    <source>
        <dbReference type="Pfam" id="PF00652"/>
    </source>
</evidence>
<dbReference type="SUPFAM" id="SSF50370">
    <property type="entry name" value="Ricin B-like lectins"/>
    <property type="match status" value="1"/>
</dbReference>
<reference evidence="2" key="1">
    <citation type="journal article" date="2014" name="Int. J. Syst. Evol. Microbiol.">
        <title>Complete genome sequence of Corynebacterium casei LMG S-19264T (=DSM 44701T), isolated from a smear-ripened cheese.</title>
        <authorList>
            <consortium name="US DOE Joint Genome Institute (JGI-PGF)"/>
            <person name="Walter F."/>
            <person name="Albersmeier A."/>
            <person name="Kalinowski J."/>
            <person name="Ruckert C."/>
        </authorList>
    </citation>
    <scope>NUCLEOTIDE SEQUENCE</scope>
    <source>
        <strain evidence="2">VKM Ac-1321</strain>
    </source>
</reference>
<dbReference type="AlphaFoldDB" id="A0A9W6KNY4"/>
<organism evidence="2 3">
    <name type="scientific">Dactylosporangium matsuzakiense</name>
    <dbReference type="NCBI Taxonomy" id="53360"/>
    <lineage>
        <taxon>Bacteria</taxon>
        <taxon>Bacillati</taxon>
        <taxon>Actinomycetota</taxon>
        <taxon>Actinomycetes</taxon>
        <taxon>Micromonosporales</taxon>
        <taxon>Micromonosporaceae</taxon>
        <taxon>Dactylosporangium</taxon>
    </lineage>
</organism>
<proteinExistence type="predicted"/>